<keyword evidence="1" id="KW-0732">Signal</keyword>
<evidence type="ECO:0008006" key="4">
    <source>
        <dbReference type="Google" id="ProtNLM"/>
    </source>
</evidence>
<organism evidence="2 3">
    <name type="scientific">Apiospora aurea</name>
    <dbReference type="NCBI Taxonomy" id="335848"/>
    <lineage>
        <taxon>Eukaryota</taxon>
        <taxon>Fungi</taxon>
        <taxon>Dikarya</taxon>
        <taxon>Ascomycota</taxon>
        <taxon>Pezizomycotina</taxon>
        <taxon>Sordariomycetes</taxon>
        <taxon>Xylariomycetidae</taxon>
        <taxon>Amphisphaeriales</taxon>
        <taxon>Apiosporaceae</taxon>
        <taxon>Apiospora</taxon>
    </lineage>
</organism>
<gene>
    <name evidence="2" type="ORF">PG986_010489</name>
</gene>
<dbReference type="Proteomes" id="UP001391051">
    <property type="component" value="Unassembled WGS sequence"/>
</dbReference>
<accession>A0ABR1Q2E0</accession>
<reference evidence="2 3" key="1">
    <citation type="submission" date="2023-01" db="EMBL/GenBank/DDBJ databases">
        <title>Analysis of 21 Apiospora genomes using comparative genomics revels a genus with tremendous synthesis potential of carbohydrate active enzymes and secondary metabolites.</title>
        <authorList>
            <person name="Sorensen T."/>
        </authorList>
    </citation>
    <scope>NUCLEOTIDE SEQUENCE [LARGE SCALE GENOMIC DNA]</scope>
    <source>
        <strain evidence="2 3">CBS 24483</strain>
    </source>
</reference>
<dbReference type="RefSeq" id="XP_066696202.1">
    <property type="nucleotide sequence ID" value="XM_066846711.1"/>
</dbReference>
<dbReference type="GeneID" id="92079773"/>
<evidence type="ECO:0000313" key="3">
    <source>
        <dbReference type="Proteomes" id="UP001391051"/>
    </source>
</evidence>
<protein>
    <recommendedName>
        <fullName evidence="4">Secreted protein</fullName>
    </recommendedName>
</protein>
<feature type="chain" id="PRO_5046380970" description="Secreted protein" evidence="1">
    <location>
        <begin position="28"/>
        <end position="124"/>
    </location>
</feature>
<comment type="caution">
    <text evidence="2">The sequence shown here is derived from an EMBL/GenBank/DDBJ whole genome shotgun (WGS) entry which is preliminary data.</text>
</comment>
<dbReference type="EMBL" id="JAQQWE010000007">
    <property type="protein sequence ID" value="KAK7946168.1"/>
    <property type="molecule type" value="Genomic_DNA"/>
</dbReference>
<keyword evidence="3" id="KW-1185">Reference proteome</keyword>
<evidence type="ECO:0000256" key="1">
    <source>
        <dbReference type="SAM" id="SignalP"/>
    </source>
</evidence>
<sequence length="124" mass="13000">MPPSTKLVDAAMAFSLFLPCFFVAAQGLGPGQIISTPGTWGTTDTTPTRCAIVLPDASRRELPSDQVVAALPVCAPTIGSALGGPGDPSSPSRTRSGILPLVHIVSSANSLLGRFWDSIRYDWF</sequence>
<evidence type="ECO:0000313" key="2">
    <source>
        <dbReference type="EMBL" id="KAK7946168.1"/>
    </source>
</evidence>
<name>A0ABR1Q2E0_9PEZI</name>
<proteinExistence type="predicted"/>
<feature type="signal peptide" evidence="1">
    <location>
        <begin position="1"/>
        <end position="27"/>
    </location>
</feature>